<evidence type="ECO:0000256" key="4">
    <source>
        <dbReference type="SAM" id="Phobius"/>
    </source>
</evidence>
<keyword evidence="4" id="KW-1133">Transmembrane helix</keyword>
<keyword evidence="4" id="KW-0472">Membrane</keyword>
<protein>
    <recommendedName>
        <fullName evidence="7">Glucuronosyltransferase</fullName>
    </recommendedName>
</protein>
<evidence type="ECO:0000256" key="1">
    <source>
        <dbReference type="ARBA" id="ARBA00009995"/>
    </source>
</evidence>
<name>A0AAV2PTY9_MEGNR</name>
<dbReference type="PANTHER" id="PTHR48043:SF159">
    <property type="entry name" value="EG:EG0003.4 PROTEIN-RELATED"/>
    <property type="match status" value="1"/>
</dbReference>
<keyword evidence="4" id="KW-0812">Transmembrane</keyword>
<gene>
    <name evidence="5" type="ORF">MNOR_LOCUS4686</name>
</gene>
<comment type="caution">
    <text evidence="5">The sequence shown here is derived from an EMBL/GenBank/DDBJ whole genome shotgun (WGS) entry which is preliminary data.</text>
</comment>
<keyword evidence="2" id="KW-0328">Glycosyltransferase</keyword>
<evidence type="ECO:0000256" key="2">
    <source>
        <dbReference type="ARBA" id="ARBA00022676"/>
    </source>
</evidence>
<dbReference type="PANTHER" id="PTHR48043">
    <property type="entry name" value="EG:EG0003.4 PROTEIN-RELATED"/>
    <property type="match status" value="1"/>
</dbReference>
<accession>A0AAV2PTY9</accession>
<dbReference type="SUPFAM" id="SSF53756">
    <property type="entry name" value="UDP-Glycosyltransferase/glycogen phosphorylase"/>
    <property type="match status" value="1"/>
</dbReference>
<organism evidence="5 6">
    <name type="scientific">Meganyctiphanes norvegica</name>
    <name type="common">Northern krill</name>
    <name type="synonym">Thysanopoda norvegica</name>
    <dbReference type="NCBI Taxonomy" id="48144"/>
    <lineage>
        <taxon>Eukaryota</taxon>
        <taxon>Metazoa</taxon>
        <taxon>Ecdysozoa</taxon>
        <taxon>Arthropoda</taxon>
        <taxon>Crustacea</taxon>
        <taxon>Multicrustacea</taxon>
        <taxon>Malacostraca</taxon>
        <taxon>Eumalacostraca</taxon>
        <taxon>Eucarida</taxon>
        <taxon>Euphausiacea</taxon>
        <taxon>Euphausiidae</taxon>
        <taxon>Meganyctiphanes</taxon>
    </lineage>
</organism>
<proteinExistence type="inferred from homology"/>
<dbReference type="AlphaFoldDB" id="A0AAV2PTY9"/>
<dbReference type="GO" id="GO:0008194">
    <property type="term" value="F:UDP-glycosyltransferase activity"/>
    <property type="evidence" value="ECO:0007669"/>
    <property type="project" value="InterPro"/>
</dbReference>
<dbReference type="Gene3D" id="3.40.50.2000">
    <property type="entry name" value="Glycogen Phosphorylase B"/>
    <property type="match status" value="1"/>
</dbReference>
<evidence type="ECO:0000313" key="5">
    <source>
        <dbReference type="EMBL" id="CAL4065302.1"/>
    </source>
</evidence>
<comment type="similarity">
    <text evidence="1">Belongs to the UDP-glycosyltransferase family.</text>
</comment>
<evidence type="ECO:0000256" key="3">
    <source>
        <dbReference type="ARBA" id="ARBA00022679"/>
    </source>
</evidence>
<dbReference type="InterPro" id="IPR050271">
    <property type="entry name" value="UDP-glycosyltransferase"/>
</dbReference>
<sequence length="500" mass="57385">MRSIKCVSLLLSLASFGHGYQILFLAPVVSWSEFNLARTFSGVLAEAGHTVTIISMFSSQKRVESIREINVVTTELSKKSIFEVQGILHLFAHIKHRQETIADMMYSNKEVMEVWQNRNDYHAIIAMNMLNEIISPFLLDYKGAYIGYCMPGLDPLQSAHQGNRIPKSVSPFILLSYDDNMSFSERTINFAAEKLFEKYYRYSVIRPLSQLLEKYFPNGPPLEPLYHNYSLLLINGHYTMDGPLPLLPNQVEVGLMTAKDPKPLPQEIESFVSAAEEGVIYFSLGSLAKGTDMSIDHKEMFLEAFRQLPQRVVWKYGGEDLVLPANVATYKWLPQQDMLGHPKTILFISHCGNFGLQEAKYHGVPVLGVPISMDQPRNAQRMARKGYGTVLNWEEITVDTIVQSISNIINNPVYRNRLQEVSLSLKDQKESPAERGLWWVEYAIRNKDKGYMHYSGKKLGFFQYHLLDIFFVLTSIAILFIYLNYWIIKIMLKLLRQRVK</sequence>
<dbReference type="Proteomes" id="UP001497623">
    <property type="component" value="Unassembled WGS sequence"/>
</dbReference>
<keyword evidence="6" id="KW-1185">Reference proteome</keyword>
<reference evidence="5 6" key="1">
    <citation type="submission" date="2024-05" db="EMBL/GenBank/DDBJ databases">
        <authorList>
            <person name="Wallberg A."/>
        </authorList>
    </citation>
    <scope>NUCLEOTIDE SEQUENCE [LARGE SCALE GENOMIC DNA]</scope>
</reference>
<keyword evidence="3" id="KW-0808">Transferase</keyword>
<dbReference type="FunFam" id="3.40.50.2000:FF:000021">
    <property type="entry name" value="UDP-glucuronosyltransferase"/>
    <property type="match status" value="1"/>
</dbReference>
<feature type="transmembrane region" description="Helical" evidence="4">
    <location>
        <begin position="464"/>
        <end position="488"/>
    </location>
</feature>
<evidence type="ECO:0008006" key="7">
    <source>
        <dbReference type="Google" id="ProtNLM"/>
    </source>
</evidence>
<dbReference type="EMBL" id="CAXKWB010001734">
    <property type="protein sequence ID" value="CAL4065302.1"/>
    <property type="molecule type" value="Genomic_DNA"/>
</dbReference>
<dbReference type="Pfam" id="PF00201">
    <property type="entry name" value="UDPGT"/>
    <property type="match status" value="1"/>
</dbReference>
<feature type="non-terminal residue" evidence="5">
    <location>
        <position position="500"/>
    </location>
</feature>
<evidence type="ECO:0000313" key="6">
    <source>
        <dbReference type="Proteomes" id="UP001497623"/>
    </source>
</evidence>
<dbReference type="CDD" id="cd03784">
    <property type="entry name" value="GT1_Gtf-like"/>
    <property type="match status" value="1"/>
</dbReference>
<dbReference type="InterPro" id="IPR002213">
    <property type="entry name" value="UDP_glucos_trans"/>
</dbReference>